<accession>A0A6J4HBH7</accession>
<dbReference type="AlphaFoldDB" id="A0A6J4HBH7"/>
<dbReference type="InterPro" id="IPR017850">
    <property type="entry name" value="Alkaline_phosphatase_core_sf"/>
</dbReference>
<dbReference type="PANTHER" id="PTHR43737:SF1">
    <property type="entry name" value="DUF1501 DOMAIN-CONTAINING PROTEIN"/>
    <property type="match status" value="1"/>
</dbReference>
<sequence>MQESEKRGAERLLDVTRRQFIYNLSTGIGALALGALGGCGKATGEQPTKGRVAAGAGLRLPHFQPRAKRVIFLHMAGAPSQLEMFDYKPVLHRLDGQDCPQSFLAGKRFAFIKGVPKMLGPQAKFKQYGRSGAYVSENLPFFTDVVDEVCLLKAMHTDEFNHAPAQLFMHTGSPRLGRPSMGSWVTYGLGTENQDLPGFIVLASGGMPDAGKSAWGSGFLPTVYQGVQCRSEGDPVLYASDPAGMDRGLKGQIIETINAVNAHHHDQVGDPEINARIAQYEMAFKMQISVPEVMDISKEPEYIHKLYGTQPGKSSFANNCLLARRLVEGGVRFVQLFHRGWDTHGVGTGDDVLEGVQNQCKAVDQPIAALLKDLKQRGLLEDTLVVWGGEFGRTPMREQRPGADPKARGRDHHSEAFTMWVAGGGVKGGISHGETDEIGYLGVKDRVHIHDLQATLLHCLGMDHEKFTHTFQGRDFRLTDVHGKVVKSILA</sequence>
<organism evidence="2">
    <name type="scientific">uncultured Cytophagales bacterium</name>
    <dbReference type="NCBI Taxonomy" id="158755"/>
    <lineage>
        <taxon>Bacteria</taxon>
        <taxon>Pseudomonadati</taxon>
        <taxon>Bacteroidota</taxon>
        <taxon>Sphingobacteriia</taxon>
        <taxon>Sphingobacteriales</taxon>
        <taxon>environmental samples</taxon>
    </lineage>
</organism>
<dbReference type="SUPFAM" id="SSF53649">
    <property type="entry name" value="Alkaline phosphatase-like"/>
    <property type="match status" value="1"/>
</dbReference>
<dbReference type="Gene3D" id="3.40.720.10">
    <property type="entry name" value="Alkaline Phosphatase, subunit A"/>
    <property type="match status" value="1"/>
</dbReference>
<name>A0A6J4HBH7_9SPHI</name>
<dbReference type="InterPro" id="IPR010869">
    <property type="entry name" value="DUF1501"/>
</dbReference>
<evidence type="ECO:0000313" key="2">
    <source>
        <dbReference type="EMBL" id="CAA9219913.1"/>
    </source>
</evidence>
<feature type="transmembrane region" description="Helical" evidence="1">
    <location>
        <begin position="20"/>
        <end position="38"/>
    </location>
</feature>
<keyword evidence="1" id="KW-1133">Transmembrane helix</keyword>
<keyword evidence="1" id="KW-0812">Transmembrane</keyword>
<dbReference type="EMBL" id="CADCTQ010000034">
    <property type="protein sequence ID" value="CAA9219913.1"/>
    <property type="molecule type" value="Genomic_DNA"/>
</dbReference>
<evidence type="ECO:0008006" key="3">
    <source>
        <dbReference type="Google" id="ProtNLM"/>
    </source>
</evidence>
<evidence type="ECO:0000256" key="1">
    <source>
        <dbReference type="SAM" id="Phobius"/>
    </source>
</evidence>
<dbReference type="Pfam" id="PF07394">
    <property type="entry name" value="DUF1501"/>
    <property type="match status" value="1"/>
</dbReference>
<dbReference type="PANTHER" id="PTHR43737">
    <property type="entry name" value="BLL7424 PROTEIN"/>
    <property type="match status" value="1"/>
</dbReference>
<gene>
    <name evidence="2" type="ORF">AVDCRST_MAG56-376</name>
</gene>
<protein>
    <recommendedName>
        <fullName evidence="3">Sulfatase</fullName>
    </recommendedName>
</protein>
<proteinExistence type="predicted"/>
<keyword evidence="1" id="KW-0472">Membrane</keyword>
<reference evidence="2" key="1">
    <citation type="submission" date="2020-02" db="EMBL/GenBank/DDBJ databases">
        <authorList>
            <person name="Meier V. D."/>
        </authorList>
    </citation>
    <scope>NUCLEOTIDE SEQUENCE</scope>
    <source>
        <strain evidence="2">AVDCRST_MAG56</strain>
    </source>
</reference>